<sequence>MSSIDLGSAEDAEERPKIRRLNRLPIFFFIGLIVILVVVVIWGMAQRGLIGNRGAQPEQSAGQPASDFADELKRNIGDGVNEPPRQDPLIITPGETPIERPEGVNPFQPGSRQRSTTQQPETALEPEADWRARLMREHQEALLREQNRQKLAAMQAQVNARNSPMAVDVGKVTQQQGIGQQGQGQANGLTSPNGTADLLSAAMRAAGAAPGGMADPNNQQGKISFLNKDIADAGYLPNQVVPQLSPFELKRGSVIPATLITGINSDLPGRITAQVRQHVYDSATGHRLLIPQGTKLFGRYDSEVSYGQSRALVVWTDIIFPDGATLQIGGMAGVDTQGYGGFKDKVNNHFWRVWGSAILVAAIGTGVDMALPESNRNAFGVSQNDPTDAARRNFAETFGRVADRTIDKNMNIQPTLEIRPGYQFNILVDQDIVFPGAYQAGYVER</sequence>
<evidence type="ECO:0000256" key="3">
    <source>
        <dbReference type="ARBA" id="ARBA00022692"/>
    </source>
</evidence>
<evidence type="ECO:0000256" key="2">
    <source>
        <dbReference type="ARBA" id="ARBA00010265"/>
    </source>
</evidence>
<name>A0AA44FBU4_AGRTU</name>
<gene>
    <name evidence="8" type="primary">trbI</name>
    <name evidence="8" type="ORF">G6M46_28585</name>
</gene>
<comment type="similarity">
    <text evidence="2">Belongs to the TrbI/VirB10 family.</text>
</comment>
<feature type="transmembrane region" description="Helical" evidence="7">
    <location>
        <begin position="24"/>
        <end position="45"/>
    </location>
</feature>
<comment type="caution">
    <text evidence="8">The sequence shown here is derived from an EMBL/GenBank/DDBJ whole genome shotgun (WGS) entry which is preliminary data.</text>
</comment>
<reference evidence="8" key="1">
    <citation type="journal article" date="2020" name="Science">
        <title>Unexpected conservation and global transmission of agrobacterial virulence plasmids.</title>
        <authorList>
            <person name="Weisberg A.J."/>
            <person name="Davis E.W. 2nd"/>
            <person name="Tabima J."/>
            <person name="Belcher M.S."/>
            <person name="Miller M."/>
            <person name="Kuo C.H."/>
            <person name="Loper J.E."/>
            <person name="Grunwald N.J."/>
            <person name="Putnam M.L."/>
            <person name="Chang J.H."/>
        </authorList>
    </citation>
    <scope>NUCLEOTIDE SEQUENCE</scope>
    <source>
        <strain evidence="8">17-1853-1a</strain>
    </source>
</reference>
<dbReference type="Pfam" id="PF03743">
    <property type="entry name" value="TrbI"/>
    <property type="match status" value="1"/>
</dbReference>
<dbReference type="RefSeq" id="WP_174021635.1">
    <property type="nucleotide sequence ID" value="NZ_JAAMAW010000022.1"/>
</dbReference>
<dbReference type="NCBIfam" id="NF010405">
    <property type="entry name" value="PRK13831.1"/>
    <property type="match status" value="1"/>
</dbReference>
<dbReference type="GO" id="GO:0016020">
    <property type="term" value="C:membrane"/>
    <property type="evidence" value="ECO:0007669"/>
    <property type="project" value="UniProtKB-SubCell"/>
</dbReference>
<organism evidence="8 9">
    <name type="scientific">Agrobacterium tumefaciens</name>
    <dbReference type="NCBI Taxonomy" id="358"/>
    <lineage>
        <taxon>Bacteria</taxon>
        <taxon>Pseudomonadati</taxon>
        <taxon>Pseudomonadota</taxon>
        <taxon>Alphaproteobacteria</taxon>
        <taxon>Hyphomicrobiales</taxon>
        <taxon>Rhizobiaceae</taxon>
        <taxon>Rhizobium/Agrobacterium group</taxon>
        <taxon>Agrobacterium</taxon>
        <taxon>Agrobacterium tumefaciens complex</taxon>
    </lineage>
</organism>
<keyword evidence="5 7" id="KW-0472">Membrane</keyword>
<proteinExistence type="inferred from homology"/>
<comment type="subcellular location">
    <subcellularLocation>
        <location evidence="1">Membrane</location>
        <topology evidence="1">Single-pass membrane protein</topology>
    </subcellularLocation>
</comment>
<dbReference type="Proteomes" id="UP000702952">
    <property type="component" value="Unassembled WGS sequence"/>
</dbReference>
<keyword evidence="4 7" id="KW-1133">Transmembrane helix</keyword>
<dbReference type="EMBL" id="JAAMAY010000043">
    <property type="protein sequence ID" value="NTC32103.1"/>
    <property type="molecule type" value="Genomic_DNA"/>
</dbReference>
<evidence type="ECO:0000256" key="4">
    <source>
        <dbReference type="ARBA" id="ARBA00022989"/>
    </source>
</evidence>
<protein>
    <submittedName>
        <fullName evidence="8">IncP-type conjugal transfer protein TrbI</fullName>
    </submittedName>
</protein>
<dbReference type="CDD" id="cd16429">
    <property type="entry name" value="VirB10"/>
    <property type="match status" value="1"/>
</dbReference>
<evidence type="ECO:0000313" key="9">
    <source>
        <dbReference type="Proteomes" id="UP000702952"/>
    </source>
</evidence>
<dbReference type="InterPro" id="IPR005498">
    <property type="entry name" value="T4SS_VirB10/TraB/TrbI"/>
</dbReference>
<keyword evidence="3 7" id="KW-0812">Transmembrane</keyword>
<dbReference type="Gene3D" id="2.40.128.260">
    <property type="entry name" value="Type IV secretion system, VirB10/TraB/TrbI"/>
    <property type="match status" value="1"/>
</dbReference>
<dbReference type="AlphaFoldDB" id="A0AA44FBU4"/>
<evidence type="ECO:0000256" key="7">
    <source>
        <dbReference type="SAM" id="Phobius"/>
    </source>
</evidence>
<accession>A0AA44FBU4</accession>
<evidence type="ECO:0000313" key="8">
    <source>
        <dbReference type="EMBL" id="NTC32103.1"/>
    </source>
</evidence>
<evidence type="ECO:0000256" key="6">
    <source>
        <dbReference type="SAM" id="MobiDB-lite"/>
    </source>
</evidence>
<evidence type="ECO:0000256" key="5">
    <source>
        <dbReference type="ARBA" id="ARBA00023136"/>
    </source>
</evidence>
<dbReference type="InterPro" id="IPR042217">
    <property type="entry name" value="T4SS_VirB10/TrbI"/>
</dbReference>
<feature type="compositionally biased region" description="Polar residues" evidence="6">
    <location>
        <begin position="108"/>
        <end position="121"/>
    </location>
</feature>
<feature type="region of interest" description="Disordered" evidence="6">
    <location>
        <begin position="74"/>
        <end position="124"/>
    </location>
</feature>
<evidence type="ECO:0000256" key="1">
    <source>
        <dbReference type="ARBA" id="ARBA00004167"/>
    </source>
</evidence>